<proteinExistence type="inferred from homology"/>
<keyword evidence="3" id="KW-0809">Transit peptide</keyword>
<feature type="compositionally biased region" description="Polar residues" evidence="8">
    <location>
        <begin position="23"/>
        <end position="33"/>
    </location>
</feature>
<evidence type="ECO:0000256" key="3">
    <source>
        <dbReference type="ARBA" id="ARBA00022946"/>
    </source>
</evidence>
<dbReference type="GO" id="GO:1990904">
    <property type="term" value="C:ribonucleoprotein complex"/>
    <property type="evidence" value="ECO:0007669"/>
    <property type="project" value="UniProtKB-KW"/>
</dbReference>
<sequence length="158" mass="18362">MSRILQSLQGYVPSLLRPISQKPASRVSTSITQVRGKKKSSRGGKDPRIQLIHYSLYHPLTPRPLKFSYLRHLRHWTIHRAWQLYKANMRRERELELERMYNSIRDSCEKLKTIGDGGRLYRIAISKQGLGQWGGIGTRIPTEAPGRNGGWDYTYKNQ</sequence>
<dbReference type="GO" id="GO:0032543">
    <property type="term" value="P:mitochondrial translation"/>
    <property type="evidence" value="ECO:0007669"/>
    <property type="project" value="InterPro"/>
</dbReference>
<dbReference type="Gene3D" id="6.10.250.3440">
    <property type="match status" value="1"/>
</dbReference>
<protein>
    <recommendedName>
        <fullName evidence="7">Large ribosomal subunit protein mL40</fullName>
    </recommendedName>
</protein>
<dbReference type="PANTHER" id="PTHR39150">
    <property type="entry name" value="54S RIBOSOMAL PROTEIN L28, MITOCHONDRIAL"/>
    <property type="match status" value="1"/>
</dbReference>
<accession>A0A3N4IDM9</accession>
<evidence type="ECO:0000313" key="9">
    <source>
        <dbReference type="EMBL" id="RPA83666.1"/>
    </source>
</evidence>
<organism evidence="9 10">
    <name type="scientific">Ascobolus immersus RN42</name>
    <dbReference type="NCBI Taxonomy" id="1160509"/>
    <lineage>
        <taxon>Eukaryota</taxon>
        <taxon>Fungi</taxon>
        <taxon>Dikarya</taxon>
        <taxon>Ascomycota</taxon>
        <taxon>Pezizomycotina</taxon>
        <taxon>Pezizomycetes</taxon>
        <taxon>Pezizales</taxon>
        <taxon>Ascobolaceae</taxon>
        <taxon>Ascobolus</taxon>
    </lineage>
</organism>
<dbReference type="GO" id="GO:0005739">
    <property type="term" value="C:mitochondrion"/>
    <property type="evidence" value="ECO:0007669"/>
    <property type="project" value="UniProtKB-SubCell"/>
</dbReference>
<comment type="subcellular location">
    <subcellularLocation>
        <location evidence="1">Mitochondrion</location>
    </subcellularLocation>
</comment>
<evidence type="ECO:0000256" key="6">
    <source>
        <dbReference type="ARBA" id="ARBA00023274"/>
    </source>
</evidence>
<dbReference type="AlphaFoldDB" id="A0A3N4IDM9"/>
<reference evidence="9 10" key="1">
    <citation type="journal article" date="2018" name="Nat. Ecol. Evol.">
        <title>Pezizomycetes genomes reveal the molecular basis of ectomycorrhizal truffle lifestyle.</title>
        <authorList>
            <person name="Murat C."/>
            <person name="Payen T."/>
            <person name="Noel B."/>
            <person name="Kuo A."/>
            <person name="Morin E."/>
            <person name="Chen J."/>
            <person name="Kohler A."/>
            <person name="Krizsan K."/>
            <person name="Balestrini R."/>
            <person name="Da Silva C."/>
            <person name="Montanini B."/>
            <person name="Hainaut M."/>
            <person name="Levati E."/>
            <person name="Barry K.W."/>
            <person name="Belfiori B."/>
            <person name="Cichocki N."/>
            <person name="Clum A."/>
            <person name="Dockter R.B."/>
            <person name="Fauchery L."/>
            <person name="Guy J."/>
            <person name="Iotti M."/>
            <person name="Le Tacon F."/>
            <person name="Lindquist E.A."/>
            <person name="Lipzen A."/>
            <person name="Malagnac F."/>
            <person name="Mello A."/>
            <person name="Molinier V."/>
            <person name="Miyauchi S."/>
            <person name="Poulain J."/>
            <person name="Riccioni C."/>
            <person name="Rubini A."/>
            <person name="Sitrit Y."/>
            <person name="Splivallo R."/>
            <person name="Traeger S."/>
            <person name="Wang M."/>
            <person name="Zifcakova L."/>
            <person name="Wipf D."/>
            <person name="Zambonelli A."/>
            <person name="Paolocci F."/>
            <person name="Nowrousian M."/>
            <person name="Ottonello S."/>
            <person name="Baldrian P."/>
            <person name="Spatafora J.W."/>
            <person name="Henrissat B."/>
            <person name="Nagy L.G."/>
            <person name="Aury J.M."/>
            <person name="Wincker P."/>
            <person name="Grigoriev I.V."/>
            <person name="Bonfante P."/>
            <person name="Martin F.M."/>
        </authorList>
    </citation>
    <scope>NUCLEOTIDE SEQUENCE [LARGE SCALE GENOMIC DNA]</scope>
    <source>
        <strain evidence="9 10">RN42</strain>
    </source>
</reference>
<evidence type="ECO:0000256" key="7">
    <source>
        <dbReference type="ARBA" id="ARBA00035192"/>
    </source>
</evidence>
<comment type="similarity">
    <text evidence="2">Belongs to the mitochondrion-specific ribosomal protein mL40 family.</text>
</comment>
<evidence type="ECO:0000256" key="1">
    <source>
        <dbReference type="ARBA" id="ARBA00004173"/>
    </source>
</evidence>
<evidence type="ECO:0000256" key="4">
    <source>
        <dbReference type="ARBA" id="ARBA00022980"/>
    </source>
</evidence>
<dbReference type="STRING" id="1160509.A0A3N4IDM9"/>
<evidence type="ECO:0000256" key="5">
    <source>
        <dbReference type="ARBA" id="ARBA00023128"/>
    </source>
</evidence>
<keyword evidence="5" id="KW-0496">Mitochondrion</keyword>
<dbReference type="Proteomes" id="UP000275078">
    <property type="component" value="Unassembled WGS sequence"/>
</dbReference>
<dbReference type="PANTHER" id="PTHR39150:SF1">
    <property type="entry name" value="LARGE RIBOSOMAL SUBUNIT PROTEIN ML40"/>
    <property type="match status" value="1"/>
</dbReference>
<name>A0A3N4IDM9_ASCIM</name>
<dbReference type="OrthoDB" id="2098203at2759"/>
<dbReference type="Pfam" id="PF09812">
    <property type="entry name" value="MRP-L28"/>
    <property type="match status" value="1"/>
</dbReference>
<dbReference type="InterPro" id="IPR019192">
    <property type="entry name" value="Ribosomal_mL40"/>
</dbReference>
<keyword evidence="6" id="KW-0687">Ribonucleoprotein</keyword>
<evidence type="ECO:0000313" key="10">
    <source>
        <dbReference type="Proteomes" id="UP000275078"/>
    </source>
</evidence>
<feature type="region of interest" description="Disordered" evidence="8">
    <location>
        <begin position="23"/>
        <end position="45"/>
    </location>
</feature>
<dbReference type="InterPro" id="IPR042831">
    <property type="entry name" value="Ribosomal_mL40_fung"/>
</dbReference>
<evidence type="ECO:0000256" key="8">
    <source>
        <dbReference type="SAM" id="MobiDB-lite"/>
    </source>
</evidence>
<dbReference type="GO" id="GO:0005840">
    <property type="term" value="C:ribosome"/>
    <property type="evidence" value="ECO:0007669"/>
    <property type="project" value="UniProtKB-KW"/>
</dbReference>
<gene>
    <name evidence="9" type="ORF">BJ508DRAFT_324380</name>
</gene>
<evidence type="ECO:0000256" key="2">
    <source>
        <dbReference type="ARBA" id="ARBA00009360"/>
    </source>
</evidence>
<keyword evidence="4" id="KW-0689">Ribosomal protein</keyword>
<dbReference type="GO" id="GO:0003735">
    <property type="term" value="F:structural constituent of ribosome"/>
    <property type="evidence" value="ECO:0007669"/>
    <property type="project" value="InterPro"/>
</dbReference>
<keyword evidence="10" id="KW-1185">Reference proteome</keyword>
<dbReference type="EMBL" id="ML119663">
    <property type="protein sequence ID" value="RPA83666.1"/>
    <property type="molecule type" value="Genomic_DNA"/>
</dbReference>